<organism evidence="4 5">
    <name type="scientific">Solidesulfovibrio carbinolicus</name>
    <dbReference type="NCBI Taxonomy" id="296842"/>
    <lineage>
        <taxon>Bacteria</taxon>
        <taxon>Pseudomonadati</taxon>
        <taxon>Thermodesulfobacteriota</taxon>
        <taxon>Desulfovibrionia</taxon>
        <taxon>Desulfovibrionales</taxon>
        <taxon>Desulfovibrionaceae</taxon>
        <taxon>Solidesulfovibrio</taxon>
    </lineage>
</organism>
<dbReference type="GO" id="GO:0005524">
    <property type="term" value="F:ATP binding"/>
    <property type="evidence" value="ECO:0007669"/>
    <property type="project" value="UniProtKB-KW"/>
</dbReference>
<evidence type="ECO:0000256" key="2">
    <source>
        <dbReference type="ARBA" id="ARBA00022840"/>
    </source>
</evidence>
<accession>A0A4P6HLI6</accession>
<reference evidence="4 5" key="1">
    <citation type="submission" date="2018-02" db="EMBL/GenBank/DDBJ databases">
        <title>Genome sequence of Desulfovibrio carbinolicus DSM 3852.</title>
        <authorList>
            <person name="Wilbanks E."/>
            <person name="Skennerton C.T."/>
            <person name="Orphan V.J."/>
        </authorList>
    </citation>
    <scope>NUCLEOTIDE SEQUENCE [LARGE SCALE GENOMIC DNA]</scope>
    <source>
        <strain evidence="4 5">DSM 3852</strain>
    </source>
</reference>
<dbReference type="GO" id="GO:0009898">
    <property type="term" value="C:cytoplasmic side of plasma membrane"/>
    <property type="evidence" value="ECO:0007669"/>
    <property type="project" value="TreeGrafter"/>
</dbReference>
<dbReference type="SUPFAM" id="SSF52540">
    <property type="entry name" value="P-loop containing nucleoside triphosphate hydrolases"/>
    <property type="match status" value="1"/>
</dbReference>
<gene>
    <name evidence="4" type="ORF">C3Y92_09395</name>
</gene>
<dbReference type="InterPro" id="IPR033875">
    <property type="entry name" value="FlhG"/>
</dbReference>
<keyword evidence="2" id="KW-0067">ATP-binding</keyword>
<dbReference type="PANTHER" id="PTHR43384">
    <property type="entry name" value="SEPTUM SITE-DETERMINING PROTEIN MIND HOMOLOG, CHLOROPLASTIC-RELATED"/>
    <property type="match status" value="1"/>
</dbReference>
<dbReference type="InterPro" id="IPR050625">
    <property type="entry name" value="ParA/MinD_ATPase"/>
</dbReference>
<evidence type="ECO:0000313" key="5">
    <source>
        <dbReference type="Proteomes" id="UP000293296"/>
    </source>
</evidence>
<dbReference type="Gene3D" id="3.40.50.300">
    <property type="entry name" value="P-loop containing nucleotide triphosphate hydrolases"/>
    <property type="match status" value="1"/>
</dbReference>
<dbReference type="AlphaFoldDB" id="A0A4P6HLI6"/>
<sequence length="518" mass="55515">MIRAPEPNEAALPREDGLLETGGAWTRVLAVASGKGGVGKTSVAVNLAFSLGGLGKRVCLLDADLGLSNVDVLLGINPVVTLEQVLFEGVPMERAILSVGRNVDVVSGSSGVSRMAELSRNKRTDLVREFHKLINYDYLLVDNSPGISAQVVSMCLACGDVLVIVNPEPSSITDAYALIKVFKENGLHRPPLLVINRSLSHQRSQAVFERIQKTAENHLGVNCRLAGIIPDDPALYRAATRQTPLVEMESASPAAKAFRDLARRLDAAGRDSANLTRPEHFFDQTVIRLQQAPILPPGLAGSGRPPVSGELARRLEALMRRLAANSRLLAQTDPEAARDTEARIEDVRELLDSLAAGPQAATDAGSLAEENAPDRTDTPAPAPAPSLSQPDQKAMVICPDPMWRAILENILEDLGLELCPLSDEAAAIQPPDLLLVRQAPSAGLADLLAAKGDRPTLYLAANHDQAARFAALPAKEPREILTMPVELLDIQGAVCNLLATAASRRRETPHLAQHDHRP</sequence>
<proteinExistence type="predicted"/>
<dbReference type="CDD" id="cd02038">
    <property type="entry name" value="FlhG-like"/>
    <property type="match status" value="1"/>
</dbReference>
<dbReference type="Proteomes" id="UP000293296">
    <property type="component" value="Chromosome"/>
</dbReference>
<keyword evidence="1" id="KW-0547">Nucleotide-binding</keyword>
<dbReference type="OrthoDB" id="9773088at2"/>
<evidence type="ECO:0000313" key="4">
    <source>
        <dbReference type="EMBL" id="QAZ67424.1"/>
    </source>
</evidence>
<dbReference type="GO" id="GO:0016887">
    <property type="term" value="F:ATP hydrolysis activity"/>
    <property type="evidence" value="ECO:0007669"/>
    <property type="project" value="TreeGrafter"/>
</dbReference>
<evidence type="ECO:0000256" key="3">
    <source>
        <dbReference type="SAM" id="MobiDB-lite"/>
    </source>
</evidence>
<dbReference type="GO" id="GO:0051782">
    <property type="term" value="P:negative regulation of cell division"/>
    <property type="evidence" value="ECO:0007669"/>
    <property type="project" value="TreeGrafter"/>
</dbReference>
<dbReference type="PANTHER" id="PTHR43384:SF4">
    <property type="entry name" value="CELLULOSE BIOSYNTHESIS PROTEIN BCSQ-RELATED"/>
    <property type="match status" value="1"/>
</dbReference>
<evidence type="ECO:0000256" key="1">
    <source>
        <dbReference type="ARBA" id="ARBA00022741"/>
    </source>
</evidence>
<dbReference type="RefSeq" id="WP_129351995.1">
    <property type="nucleotide sequence ID" value="NZ_CP026538.1"/>
</dbReference>
<name>A0A4P6HLI6_9BACT</name>
<keyword evidence="5" id="KW-1185">Reference proteome</keyword>
<dbReference type="GO" id="GO:0005829">
    <property type="term" value="C:cytosol"/>
    <property type="evidence" value="ECO:0007669"/>
    <property type="project" value="TreeGrafter"/>
</dbReference>
<feature type="region of interest" description="Disordered" evidence="3">
    <location>
        <begin position="358"/>
        <end position="391"/>
    </location>
</feature>
<dbReference type="Pfam" id="PF10609">
    <property type="entry name" value="ParA"/>
    <property type="match status" value="1"/>
</dbReference>
<protein>
    <submittedName>
        <fullName evidence="4">MinD/ParA family protein</fullName>
    </submittedName>
</protein>
<dbReference type="InterPro" id="IPR033756">
    <property type="entry name" value="YlxH/NBP35"/>
</dbReference>
<dbReference type="InterPro" id="IPR027417">
    <property type="entry name" value="P-loop_NTPase"/>
</dbReference>
<dbReference type="EMBL" id="CP026538">
    <property type="protein sequence ID" value="QAZ67424.1"/>
    <property type="molecule type" value="Genomic_DNA"/>
</dbReference>
<dbReference type="KEGG" id="dcb:C3Y92_09395"/>